<comment type="similarity">
    <text evidence="1">Belongs to the Nudix hydrolase family.</text>
</comment>
<dbReference type="PROSITE" id="PS51462">
    <property type="entry name" value="NUDIX"/>
    <property type="match status" value="1"/>
</dbReference>
<dbReference type="Gene3D" id="3.90.79.10">
    <property type="entry name" value="Nucleoside Triphosphate Pyrophosphohydrolase"/>
    <property type="match status" value="1"/>
</dbReference>
<evidence type="ECO:0000256" key="2">
    <source>
        <dbReference type="ARBA" id="ARBA00022801"/>
    </source>
</evidence>
<gene>
    <name evidence="4" type="ORF">LR394_40365</name>
</gene>
<dbReference type="InterPro" id="IPR020476">
    <property type="entry name" value="Nudix_hydrolase"/>
</dbReference>
<keyword evidence="5" id="KW-1185">Reference proteome</keyword>
<sequence length="225" mass="24394">MTCNDGRRPLVEYTDPATFTAGVAEGWAEAETDPTRIDWTARQAAALLPFEVRAGRPVTPGASTGIDRGRNGLGLWGENPMADALVTAQTDDGVRWVLLVERGDGHGWAVPGGSIETGESPQQAAARELSEETTFAVLFARWECSEPRWVPDPRASDEAWAVTVVAHTHLHVGRLPQVKGADDARRAAWIRAESYHAVVADLADRGGRVFAAHCDLLRQYLDSSI</sequence>
<dbReference type="PRINTS" id="PR00502">
    <property type="entry name" value="NUDIXFAMILY"/>
</dbReference>
<feature type="domain" description="Nudix hydrolase" evidence="3">
    <location>
        <begin position="80"/>
        <end position="212"/>
    </location>
</feature>
<dbReference type="SUPFAM" id="SSF55811">
    <property type="entry name" value="Nudix"/>
    <property type="match status" value="1"/>
</dbReference>
<reference evidence="4" key="1">
    <citation type="submission" date="2021-11" db="EMBL/GenBank/DDBJ databases">
        <title>Streptomyces corallinus and Kineosporia corallina sp. nov., two new coral-derived marine actinobacteria.</title>
        <authorList>
            <person name="Buangrab K."/>
            <person name="Sutthacheep M."/>
            <person name="Yeemin T."/>
            <person name="Harunari E."/>
            <person name="Igarashi Y."/>
            <person name="Sripreechasak P."/>
            <person name="Kanchanasin P."/>
            <person name="Tanasupawat S."/>
            <person name="Phongsopitanun W."/>
        </authorList>
    </citation>
    <scope>NUCLEOTIDE SEQUENCE</scope>
    <source>
        <strain evidence="4">JCM 31032</strain>
    </source>
</reference>
<evidence type="ECO:0000256" key="1">
    <source>
        <dbReference type="ARBA" id="ARBA00005582"/>
    </source>
</evidence>
<dbReference type="RefSeq" id="WP_231450017.1">
    <property type="nucleotide sequence ID" value="NZ_JAJOMB010000046.1"/>
</dbReference>
<organism evidence="4 5">
    <name type="scientific">Kineosporia babensis</name>
    <dbReference type="NCBI Taxonomy" id="499548"/>
    <lineage>
        <taxon>Bacteria</taxon>
        <taxon>Bacillati</taxon>
        <taxon>Actinomycetota</taxon>
        <taxon>Actinomycetes</taxon>
        <taxon>Kineosporiales</taxon>
        <taxon>Kineosporiaceae</taxon>
        <taxon>Kineosporia</taxon>
    </lineage>
</organism>
<dbReference type="Pfam" id="PF00293">
    <property type="entry name" value="NUDIX"/>
    <property type="match status" value="1"/>
</dbReference>
<dbReference type="PANTHER" id="PTHR43736">
    <property type="entry name" value="ADP-RIBOSE PYROPHOSPHATASE"/>
    <property type="match status" value="1"/>
</dbReference>
<accession>A0A9X1NN45</accession>
<evidence type="ECO:0000259" key="3">
    <source>
        <dbReference type="PROSITE" id="PS51462"/>
    </source>
</evidence>
<dbReference type="PANTHER" id="PTHR43736:SF1">
    <property type="entry name" value="DIHYDRONEOPTERIN TRIPHOSPHATE DIPHOSPHATASE"/>
    <property type="match status" value="1"/>
</dbReference>
<keyword evidence="2" id="KW-0378">Hydrolase</keyword>
<dbReference type="EMBL" id="JAJOMB010000046">
    <property type="protein sequence ID" value="MCD5317165.1"/>
    <property type="molecule type" value="Genomic_DNA"/>
</dbReference>
<dbReference type="InterPro" id="IPR015797">
    <property type="entry name" value="NUDIX_hydrolase-like_dom_sf"/>
</dbReference>
<evidence type="ECO:0000313" key="4">
    <source>
        <dbReference type="EMBL" id="MCD5317165.1"/>
    </source>
</evidence>
<name>A0A9X1NN45_9ACTN</name>
<dbReference type="InterPro" id="IPR000086">
    <property type="entry name" value="NUDIX_hydrolase_dom"/>
</dbReference>
<dbReference type="AlphaFoldDB" id="A0A9X1NN45"/>
<protein>
    <submittedName>
        <fullName evidence="4">NUDIX domain-containing protein</fullName>
    </submittedName>
</protein>
<comment type="caution">
    <text evidence="4">The sequence shown here is derived from an EMBL/GenBank/DDBJ whole genome shotgun (WGS) entry which is preliminary data.</text>
</comment>
<dbReference type="GO" id="GO:0016787">
    <property type="term" value="F:hydrolase activity"/>
    <property type="evidence" value="ECO:0007669"/>
    <property type="project" value="UniProtKB-KW"/>
</dbReference>
<proteinExistence type="inferred from homology"/>
<dbReference type="Proteomes" id="UP001138997">
    <property type="component" value="Unassembled WGS sequence"/>
</dbReference>
<evidence type="ECO:0000313" key="5">
    <source>
        <dbReference type="Proteomes" id="UP001138997"/>
    </source>
</evidence>